<dbReference type="PANTHER" id="PTHR43792">
    <property type="entry name" value="GNAT FAMILY, PUTATIVE (AFU_ORTHOLOGUE AFUA_3G00765)-RELATED-RELATED"/>
    <property type="match status" value="1"/>
</dbReference>
<dbReference type="Gene3D" id="3.40.630.30">
    <property type="match status" value="1"/>
</dbReference>
<evidence type="ECO:0000256" key="2">
    <source>
        <dbReference type="ARBA" id="ARBA00023315"/>
    </source>
</evidence>
<dbReference type="InterPro" id="IPR016181">
    <property type="entry name" value="Acyl_CoA_acyltransferase"/>
</dbReference>
<dbReference type="RefSeq" id="WP_078698979.1">
    <property type="nucleotide sequence ID" value="NZ_LT796768.1"/>
</dbReference>
<evidence type="ECO:0000256" key="1">
    <source>
        <dbReference type="ARBA" id="ARBA00022679"/>
    </source>
</evidence>
<feature type="domain" description="N-acetyltransferase" evidence="4">
    <location>
        <begin position="14"/>
        <end position="183"/>
    </location>
</feature>
<evidence type="ECO:0000259" key="4">
    <source>
        <dbReference type="PROSITE" id="PS51186"/>
    </source>
</evidence>
<comment type="similarity">
    <text evidence="3">Belongs to the acetyltransferase family. RimJ subfamily.</text>
</comment>
<evidence type="ECO:0000313" key="5">
    <source>
        <dbReference type="EMBL" id="SKB05106.1"/>
    </source>
</evidence>
<keyword evidence="6" id="KW-1185">Reference proteome</keyword>
<dbReference type="OrthoDB" id="5242221at2"/>
<dbReference type="InterPro" id="IPR000182">
    <property type="entry name" value="GNAT_dom"/>
</dbReference>
<dbReference type="EMBL" id="LT796768">
    <property type="protein sequence ID" value="SKB05106.1"/>
    <property type="molecule type" value="Genomic_DNA"/>
</dbReference>
<dbReference type="AlphaFoldDB" id="A0A1T4YTR1"/>
<dbReference type="PANTHER" id="PTHR43792:SF8">
    <property type="entry name" value="[RIBOSOMAL PROTEIN US5]-ALANINE N-ACETYLTRANSFERASE"/>
    <property type="match status" value="1"/>
</dbReference>
<evidence type="ECO:0000256" key="3">
    <source>
        <dbReference type="ARBA" id="ARBA00038502"/>
    </source>
</evidence>
<proteinExistence type="inferred from homology"/>
<dbReference type="STRING" id="1736691.SAMN06295964_0834"/>
<gene>
    <name evidence="5" type="ORF">SAMN06295964_0834</name>
</gene>
<keyword evidence="2" id="KW-0012">Acyltransferase</keyword>
<protein>
    <submittedName>
        <fullName evidence="5">Ribosomal-protein-alanine N-acetyltransferase</fullName>
    </submittedName>
</protein>
<reference evidence="6" key="1">
    <citation type="submission" date="2017-02" db="EMBL/GenBank/DDBJ databases">
        <authorList>
            <person name="Varghese N."/>
            <person name="Submissions S."/>
        </authorList>
    </citation>
    <scope>NUCLEOTIDE SEQUENCE [LARGE SCALE GENOMIC DNA]</scope>
    <source>
        <strain evidence="6">9H-4</strain>
    </source>
</reference>
<sequence>MARGWPATLSDGLIGVRPLTRRDASTWARLRAENLEWLSPWEATLPRGEGTVPDSYGATIAALRRKAREGLAMPFAVTWAGDMVGQVTVSGITRGSALWASIGYWVARSHAGKGVTPTAVALVCDHLFTKAGLHRIEISIRPENAASLRVVEKLGFTEFGLAPRYLHIAGDWRDHRVFQLLKEDVPHGVLDRLRQERPPA</sequence>
<accession>A0A1T4YTR1</accession>
<dbReference type="GO" id="GO:0005737">
    <property type="term" value="C:cytoplasm"/>
    <property type="evidence" value="ECO:0007669"/>
    <property type="project" value="TreeGrafter"/>
</dbReference>
<dbReference type="Proteomes" id="UP000191040">
    <property type="component" value="Chromosome I"/>
</dbReference>
<dbReference type="InterPro" id="IPR051531">
    <property type="entry name" value="N-acetyltransferase"/>
</dbReference>
<dbReference type="PROSITE" id="PS51186">
    <property type="entry name" value="GNAT"/>
    <property type="match status" value="1"/>
</dbReference>
<dbReference type="SUPFAM" id="SSF55729">
    <property type="entry name" value="Acyl-CoA N-acyltransferases (Nat)"/>
    <property type="match status" value="1"/>
</dbReference>
<organism evidence="5 6">
    <name type="scientific">Aeromicrobium choanae</name>
    <dbReference type="NCBI Taxonomy" id="1736691"/>
    <lineage>
        <taxon>Bacteria</taxon>
        <taxon>Bacillati</taxon>
        <taxon>Actinomycetota</taxon>
        <taxon>Actinomycetes</taxon>
        <taxon>Propionibacteriales</taxon>
        <taxon>Nocardioidaceae</taxon>
        <taxon>Aeromicrobium</taxon>
    </lineage>
</organism>
<name>A0A1T4YTR1_9ACTN</name>
<evidence type="ECO:0000313" key="6">
    <source>
        <dbReference type="Proteomes" id="UP000191040"/>
    </source>
</evidence>
<keyword evidence="1 5" id="KW-0808">Transferase</keyword>
<dbReference type="GO" id="GO:0008999">
    <property type="term" value="F:protein-N-terminal-alanine acetyltransferase activity"/>
    <property type="evidence" value="ECO:0007669"/>
    <property type="project" value="TreeGrafter"/>
</dbReference>
<dbReference type="Pfam" id="PF13302">
    <property type="entry name" value="Acetyltransf_3"/>
    <property type="match status" value="1"/>
</dbReference>